<sequence>MSEANKNPIYASNAYPVILNDPFNNKFVDLTVASQSARNDQTSLEDRSAALPRTRKQRTISLPQLPYSKLVYQYNFPGDSASIPRASTFQGANFNTVETEDELVNLTGDSAITIESNRLIDITVVRSPSPASRLGRNRNTDSIAATESNSSNESMHSGASNSKHGGHMNVNQFKRRLSSMTSRTSHSKFFKSSNNNIIDANFNGSSQADNDNYFLTDSNGALSESVSRYKSTASSRLSGSSTSANNLTANNFKTEKDGHYQYKDNDIFCDKRFVVKELLGQGTFGKVLKCTDTLNNNHMLAIKVIKAVDRYREAAKTELRILKTIQVNDPAGEFQCILLNDVFDYKNHICIVTELYGKSVYDFMCSNAIARFPGSQVQAVARQLIRSVCFLHDLGIIHTDLKPENILLVDDQKYLTRQLPKEIVNHLSVRRKNASDGGIQKILKNPEIKIIDFGSAIFYNEYHPPVISTRHYRAPEIILGLGWSFPCDIWSIGCVLVELVTGESLYPIHENLEHLAMMERINGTQVPSKLVEKMFYKIMSKLGNLPADISTTVAKHFDKSTYQLKWPETNKRGEIVSTAKSIKRVRDGCDRIDKYLSKKINQDLYGNNPLMVDLNLSPEQNWKLIKSKLSRMDGYKNSPCNYNNYYHLDNFNLNDNTNLNYYYKNEDGSDSLSSGNDMPQSSYLTTGELNTTLTNEKKLLTKETFLFWYYFTDLINKMFEFDPTKRITAKEALEHEWFNLGILDDGITSFNDYLS</sequence>
<feature type="domain" description="Protein kinase" evidence="8">
    <location>
        <begin position="273"/>
        <end position="738"/>
    </location>
</feature>
<dbReference type="GO" id="GO:0004713">
    <property type="term" value="F:protein tyrosine kinase activity"/>
    <property type="evidence" value="ECO:0007669"/>
    <property type="project" value="EnsemblFungi"/>
</dbReference>
<feature type="compositionally biased region" description="Polar residues" evidence="7">
    <location>
        <begin position="140"/>
        <end position="163"/>
    </location>
</feature>
<dbReference type="SMART" id="SM00220">
    <property type="entry name" value="S_TKc"/>
    <property type="match status" value="1"/>
</dbReference>
<dbReference type="GO" id="GO:0016480">
    <property type="term" value="P:negative regulation of transcription by RNA polymerase III"/>
    <property type="evidence" value="ECO:0007669"/>
    <property type="project" value="EnsemblFungi"/>
</dbReference>
<evidence type="ECO:0000256" key="4">
    <source>
        <dbReference type="ARBA" id="ARBA00022777"/>
    </source>
</evidence>
<evidence type="ECO:0000313" key="9">
    <source>
        <dbReference type="EMBL" id="CCE65336.1"/>
    </source>
</evidence>
<dbReference type="PROSITE" id="PS00107">
    <property type="entry name" value="PROTEIN_KINASE_ATP"/>
    <property type="match status" value="1"/>
</dbReference>
<organism evidence="9 10">
    <name type="scientific">Tetrapisispora phaffii (strain ATCC 24235 / CBS 4417 / NBRC 1672 / NRRL Y-8282 / UCD 70-5)</name>
    <name type="common">Yeast</name>
    <name type="synonym">Fabospora phaffii</name>
    <dbReference type="NCBI Taxonomy" id="1071381"/>
    <lineage>
        <taxon>Eukaryota</taxon>
        <taxon>Fungi</taxon>
        <taxon>Dikarya</taxon>
        <taxon>Ascomycota</taxon>
        <taxon>Saccharomycotina</taxon>
        <taxon>Saccharomycetes</taxon>
        <taxon>Saccharomycetales</taxon>
        <taxon>Saccharomycetaceae</taxon>
        <taxon>Tetrapisispora</taxon>
    </lineage>
</organism>
<gene>
    <name evidence="9" type="primary">TPHA0K02030</name>
    <name evidence="9" type="ordered locus">TPHA_0K02030</name>
</gene>
<keyword evidence="10" id="KW-1185">Reference proteome</keyword>
<dbReference type="GO" id="GO:0005634">
    <property type="term" value="C:nucleus"/>
    <property type="evidence" value="ECO:0007669"/>
    <property type="project" value="EnsemblFungi"/>
</dbReference>
<dbReference type="GO" id="GO:0005737">
    <property type="term" value="C:cytoplasm"/>
    <property type="evidence" value="ECO:0007669"/>
    <property type="project" value="EnsemblFungi"/>
</dbReference>
<dbReference type="CDD" id="cd14134">
    <property type="entry name" value="PKc_CLK"/>
    <property type="match status" value="1"/>
</dbReference>
<keyword evidence="4" id="KW-0418">Kinase</keyword>
<dbReference type="OMA" id="MQRINGA"/>
<dbReference type="STRING" id="1071381.G8BZK8"/>
<dbReference type="Gene3D" id="3.30.200.20">
    <property type="entry name" value="Phosphorylase Kinase, domain 1"/>
    <property type="match status" value="1"/>
</dbReference>
<dbReference type="GO" id="GO:0005524">
    <property type="term" value="F:ATP binding"/>
    <property type="evidence" value="ECO:0007669"/>
    <property type="project" value="UniProtKB-UniRule"/>
</dbReference>
<name>G8BZK8_TETPH</name>
<dbReference type="PROSITE" id="PS50011">
    <property type="entry name" value="PROTEIN_KINASE_DOM"/>
    <property type="match status" value="1"/>
</dbReference>
<accession>G8BZK8</accession>
<dbReference type="GeneID" id="11533321"/>
<evidence type="ECO:0000256" key="7">
    <source>
        <dbReference type="SAM" id="MobiDB-lite"/>
    </source>
</evidence>
<dbReference type="EMBL" id="HE612866">
    <property type="protein sequence ID" value="CCE65336.1"/>
    <property type="molecule type" value="Genomic_DNA"/>
</dbReference>
<evidence type="ECO:0000256" key="1">
    <source>
        <dbReference type="ARBA" id="ARBA00022527"/>
    </source>
</evidence>
<dbReference type="InterPro" id="IPR051175">
    <property type="entry name" value="CLK_kinases"/>
</dbReference>
<dbReference type="Pfam" id="PF00069">
    <property type="entry name" value="Pkinase"/>
    <property type="match status" value="1"/>
</dbReference>
<feature type="region of interest" description="Disordered" evidence="7">
    <location>
        <begin position="129"/>
        <end position="168"/>
    </location>
</feature>
<dbReference type="InterPro" id="IPR011009">
    <property type="entry name" value="Kinase-like_dom_sf"/>
</dbReference>
<keyword evidence="1" id="KW-0723">Serine/threonine-protein kinase</keyword>
<dbReference type="RefSeq" id="XP_003687770.1">
    <property type="nucleotide sequence ID" value="XM_003687722.1"/>
</dbReference>
<evidence type="ECO:0000256" key="2">
    <source>
        <dbReference type="ARBA" id="ARBA00022679"/>
    </source>
</evidence>
<dbReference type="HOGENOM" id="CLU_000288_5_8_1"/>
<dbReference type="KEGG" id="tpf:TPHA_0K02030"/>
<evidence type="ECO:0000313" key="10">
    <source>
        <dbReference type="Proteomes" id="UP000005666"/>
    </source>
</evidence>
<evidence type="ECO:0000256" key="5">
    <source>
        <dbReference type="ARBA" id="ARBA00022840"/>
    </source>
</evidence>
<keyword evidence="3 6" id="KW-0547">Nucleotide-binding</keyword>
<dbReference type="AlphaFoldDB" id="G8BZK8"/>
<dbReference type="InterPro" id="IPR017441">
    <property type="entry name" value="Protein_kinase_ATP_BS"/>
</dbReference>
<dbReference type="Gene3D" id="1.10.510.10">
    <property type="entry name" value="Transferase(Phosphotransferase) domain 1"/>
    <property type="match status" value="2"/>
</dbReference>
<evidence type="ECO:0000256" key="6">
    <source>
        <dbReference type="PROSITE-ProRule" id="PRU10141"/>
    </source>
</evidence>
<dbReference type="PANTHER" id="PTHR45646:SF11">
    <property type="entry name" value="SERINE_THREONINE-PROTEIN KINASE DOA"/>
    <property type="match status" value="1"/>
</dbReference>
<evidence type="ECO:0000259" key="8">
    <source>
        <dbReference type="PROSITE" id="PS50011"/>
    </source>
</evidence>
<dbReference type="GO" id="GO:0004674">
    <property type="term" value="F:protein serine/threonine kinase activity"/>
    <property type="evidence" value="ECO:0007669"/>
    <property type="project" value="UniProtKB-KW"/>
</dbReference>
<evidence type="ECO:0000256" key="3">
    <source>
        <dbReference type="ARBA" id="ARBA00022741"/>
    </source>
</evidence>
<keyword evidence="5 6" id="KW-0067">ATP-binding</keyword>
<dbReference type="PROSITE" id="PS00108">
    <property type="entry name" value="PROTEIN_KINASE_ST"/>
    <property type="match status" value="1"/>
</dbReference>
<dbReference type="eggNOG" id="KOG0671">
    <property type="taxonomic scope" value="Eukaryota"/>
</dbReference>
<feature type="binding site" evidence="6">
    <location>
        <position position="303"/>
    </location>
    <ligand>
        <name>ATP</name>
        <dbReference type="ChEBI" id="CHEBI:30616"/>
    </ligand>
</feature>
<dbReference type="SUPFAM" id="SSF56112">
    <property type="entry name" value="Protein kinase-like (PK-like)"/>
    <property type="match status" value="1"/>
</dbReference>
<dbReference type="OrthoDB" id="283111at2759"/>
<reference evidence="9 10" key="1">
    <citation type="journal article" date="2011" name="Proc. Natl. Acad. Sci. U.S.A.">
        <title>Evolutionary erosion of yeast sex chromosomes by mating-type switching accidents.</title>
        <authorList>
            <person name="Gordon J.L."/>
            <person name="Armisen D."/>
            <person name="Proux-Wera E."/>
            <person name="Oheigeartaigh S.S."/>
            <person name="Byrne K.P."/>
            <person name="Wolfe K.H."/>
        </authorList>
    </citation>
    <scope>NUCLEOTIDE SEQUENCE [LARGE SCALE GENOMIC DNA]</scope>
    <source>
        <strain evidence="10">ATCC 24235 / CBS 4417 / NBRC 1672 / NRRL Y-8282 / UCD 70-5</strain>
    </source>
</reference>
<keyword evidence="2" id="KW-0808">Transferase</keyword>
<dbReference type="InterPro" id="IPR000719">
    <property type="entry name" value="Prot_kinase_dom"/>
</dbReference>
<dbReference type="GO" id="GO:0043484">
    <property type="term" value="P:regulation of RNA splicing"/>
    <property type="evidence" value="ECO:0007669"/>
    <property type="project" value="TreeGrafter"/>
</dbReference>
<dbReference type="PANTHER" id="PTHR45646">
    <property type="entry name" value="SERINE/THREONINE-PROTEIN KINASE DOA-RELATED"/>
    <property type="match status" value="1"/>
</dbReference>
<proteinExistence type="predicted"/>
<dbReference type="InterPro" id="IPR008271">
    <property type="entry name" value="Ser/Thr_kinase_AS"/>
</dbReference>
<protein>
    <recommendedName>
        <fullName evidence="8">Protein kinase domain-containing protein</fullName>
    </recommendedName>
</protein>
<dbReference type="Proteomes" id="UP000005666">
    <property type="component" value="Chromosome 11"/>
</dbReference>